<gene>
    <name evidence="1" type="ORF">GCM10008179_24630</name>
</gene>
<proteinExistence type="predicted"/>
<name>A0A9W6J403_9HYPH</name>
<protein>
    <submittedName>
        <fullName evidence="1">Uncharacterized protein</fullName>
    </submittedName>
</protein>
<comment type="caution">
    <text evidence="1">The sequence shown here is derived from an EMBL/GenBank/DDBJ whole genome shotgun (WGS) entry which is preliminary data.</text>
</comment>
<dbReference type="RefSeq" id="WP_271169041.1">
    <property type="nucleotide sequence ID" value="NZ_BSFI01000008.1"/>
</dbReference>
<dbReference type="Proteomes" id="UP001143372">
    <property type="component" value="Unassembled WGS sequence"/>
</dbReference>
<dbReference type="Pfam" id="PF19663">
    <property type="entry name" value="DUF6166"/>
    <property type="match status" value="1"/>
</dbReference>
<reference evidence="1" key="2">
    <citation type="submission" date="2023-01" db="EMBL/GenBank/DDBJ databases">
        <authorList>
            <person name="Sun Q."/>
            <person name="Evtushenko L."/>
        </authorList>
    </citation>
    <scope>NUCLEOTIDE SEQUENCE</scope>
    <source>
        <strain evidence="1">VKM B-2347</strain>
    </source>
</reference>
<dbReference type="AlphaFoldDB" id="A0A9W6J403"/>
<accession>A0A9W6J403</accession>
<organism evidence="1 2">
    <name type="scientific">Hansschlegelia plantiphila</name>
    <dbReference type="NCBI Taxonomy" id="374655"/>
    <lineage>
        <taxon>Bacteria</taxon>
        <taxon>Pseudomonadati</taxon>
        <taxon>Pseudomonadota</taxon>
        <taxon>Alphaproteobacteria</taxon>
        <taxon>Hyphomicrobiales</taxon>
        <taxon>Methylopilaceae</taxon>
        <taxon>Hansschlegelia</taxon>
    </lineage>
</organism>
<evidence type="ECO:0000313" key="2">
    <source>
        <dbReference type="Proteomes" id="UP001143372"/>
    </source>
</evidence>
<keyword evidence="2" id="KW-1185">Reference proteome</keyword>
<dbReference type="EMBL" id="BSFI01000008">
    <property type="protein sequence ID" value="GLK68825.1"/>
    <property type="molecule type" value="Genomic_DNA"/>
</dbReference>
<reference evidence="1" key="1">
    <citation type="journal article" date="2014" name="Int. J. Syst. Evol. Microbiol.">
        <title>Complete genome sequence of Corynebacterium casei LMG S-19264T (=DSM 44701T), isolated from a smear-ripened cheese.</title>
        <authorList>
            <consortium name="US DOE Joint Genome Institute (JGI-PGF)"/>
            <person name="Walter F."/>
            <person name="Albersmeier A."/>
            <person name="Kalinowski J."/>
            <person name="Ruckert C."/>
        </authorList>
    </citation>
    <scope>NUCLEOTIDE SEQUENCE</scope>
    <source>
        <strain evidence="1">VKM B-2347</strain>
    </source>
</reference>
<sequence>MKTYQGDRTIDGVVVTVDGAVLDPRDDLKRYCEDFEWSYEGPAPRQLAFAILLDHFGDASRAERLAERFMRDVVANFQNEWEMTSADVDRALAGPGAAAA</sequence>
<evidence type="ECO:0000313" key="1">
    <source>
        <dbReference type="EMBL" id="GLK68825.1"/>
    </source>
</evidence>
<dbReference type="InterPro" id="IPR046164">
    <property type="entry name" value="DUF6166"/>
</dbReference>